<evidence type="ECO:0000256" key="1">
    <source>
        <dbReference type="SAM" id="MobiDB-lite"/>
    </source>
</evidence>
<reference evidence="3" key="2">
    <citation type="journal article" date="2008" name="Nucleic Acids Res.">
        <title>The rice annotation project database (RAP-DB): 2008 update.</title>
        <authorList>
            <consortium name="The rice annotation project (RAP)"/>
        </authorList>
    </citation>
    <scope>GENOME REANNOTATION</scope>
    <source>
        <strain evidence="3">cv. Nipponbare</strain>
    </source>
</reference>
<dbReference type="AlphaFoldDB" id="Q9LIX3"/>
<proteinExistence type="predicted"/>
<name>Q9LIX3_ORYSJ</name>
<feature type="compositionally biased region" description="Basic and acidic residues" evidence="1">
    <location>
        <begin position="98"/>
        <end position="107"/>
    </location>
</feature>
<dbReference type="Proteomes" id="UP000000763">
    <property type="component" value="Chromosome 5"/>
</dbReference>
<organism evidence="2 3">
    <name type="scientific">Oryza sativa subsp. japonica</name>
    <name type="common">Rice</name>
    <dbReference type="NCBI Taxonomy" id="39947"/>
    <lineage>
        <taxon>Eukaryota</taxon>
        <taxon>Viridiplantae</taxon>
        <taxon>Streptophyta</taxon>
        <taxon>Embryophyta</taxon>
        <taxon>Tracheophyta</taxon>
        <taxon>Spermatophyta</taxon>
        <taxon>Magnoliopsida</taxon>
        <taxon>Liliopsida</taxon>
        <taxon>Poales</taxon>
        <taxon>Poaceae</taxon>
        <taxon>BOP clade</taxon>
        <taxon>Oryzoideae</taxon>
        <taxon>Oryzeae</taxon>
        <taxon>Oryzinae</taxon>
        <taxon>Oryza</taxon>
        <taxon>Oryza sativa</taxon>
    </lineage>
</organism>
<protein>
    <submittedName>
        <fullName evidence="2">Uncharacterized protein</fullName>
    </submittedName>
</protein>
<reference evidence="3" key="1">
    <citation type="journal article" date="2005" name="Nature">
        <title>The map-based sequence of the rice genome.</title>
        <authorList>
            <consortium name="International rice genome sequencing project (IRGSP)"/>
            <person name="Matsumoto T."/>
            <person name="Wu J."/>
            <person name="Kanamori H."/>
            <person name="Katayose Y."/>
            <person name="Fujisawa M."/>
            <person name="Namiki N."/>
            <person name="Mizuno H."/>
            <person name="Yamamoto K."/>
            <person name="Antonio B.A."/>
            <person name="Baba T."/>
            <person name="Sakata K."/>
            <person name="Nagamura Y."/>
            <person name="Aoki H."/>
            <person name="Arikawa K."/>
            <person name="Arita K."/>
            <person name="Bito T."/>
            <person name="Chiden Y."/>
            <person name="Fujitsuka N."/>
            <person name="Fukunaka R."/>
            <person name="Hamada M."/>
            <person name="Harada C."/>
            <person name="Hayashi A."/>
            <person name="Hijishita S."/>
            <person name="Honda M."/>
            <person name="Hosokawa S."/>
            <person name="Ichikawa Y."/>
            <person name="Idonuma A."/>
            <person name="Iijima M."/>
            <person name="Ikeda M."/>
            <person name="Ikeno M."/>
            <person name="Ito K."/>
            <person name="Ito S."/>
            <person name="Ito T."/>
            <person name="Ito Y."/>
            <person name="Ito Y."/>
            <person name="Iwabuchi A."/>
            <person name="Kamiya K."/>
            <person name="Karasawa W."/>
            <person name="Kurita K."/>
            <person name="Katagiri S."/>
            <person name="Kikuta A."/>
            <person name="Kobayashi H."/>
            <person name="Kobayashi N."/>
            <person name="Machita K."/>
            <person name="Maehara T."/>
            <person name="Masukawa M."/>
            <person name="Mizubayashi T."/>
            <person name="Mukai Y."/>
            <person name="Nagasaki H."/>
            <person name="Nagata Y."/>
            <person name="Naito S."/>
            <person name="Nakashima M."/>
            <person name="Nakama Y."/>
            <person name="Nakamichi Y."/>
            <person name="Nakamura M."/>
            <person name="Meguro A."/>
            <person name="Negishi M."/>
            <person name="Ohta I."/>
            <person name="Ohta T."/>
            <person name="Okamoto M."/>
            <person name="Ono N."/>
            <person name="Saji S."/>
            <person name="Sakaguchi M."/>
            <person name="Sakai K."/>
            <person name="Shibata M."/>
            <person name="Shimokawa T."/>
            <person name="Song J."/>
            <person name="Takazaki Y."/>
            <person name="Terasawa K."/>
            <person name="Tsugane M."/>
            <person name="Tsuji K."/>
            <person name="Ueda S."/>
            <person name="Waki K."/>
            <person name="Yamagata H."/>
            <person name="Yamamoto M."/>
            <person name="Yamamoto S."/>
            <person name="Yamane H."/>
            <person name="Yoshiki S."/>
            <person name="Yoshihara R."/>
            <person name="Yukawa K."/>
            <person name="Zhong H."/>
            <person name="Yano M."/>
            <person name="Yuan Q."/>
            <person name="Ouyang S."/>
            <person name="Liu J."/>
            <person name="Jones K.M."/>
            <person name="Gansberger K."/>
            <person name="Moffat K."/>
            <person name="Hill J."/>
            <person name="Bera J."/>
            <person name="Fadrosh D."/>
            <person name="Jin S."/>
            <person name="Johri S."/>
            <person name="Kim M."/>
            <person name="Overton L."/>
            <person name="Reardon M."/>
            <person name="Tsitrin T."/>
            <person name="Vuong H."/>
            <person name="Weaver B."/>
            <person name="Ciecko A."/>
            <person name="Tallon L."/>
            <person name="Jackson J."/>
            <person name="Pai G."/>
            <person name="Aken S.V."/>
            <person name="Utterback T."/>
            <person name="Reidmuller S."/>
            <person name="Feldblyum T."/>
            <person name="Hsiao J."/>
            <person name="Zismann V."/>
            <person name="Iobst S."/>
            <person name="de Vazeille A.R."/>
            <person name="Buell C.R."/>
            <person name="Ying K."/>
            <person name="Li Y."/>
            <person name="Lu T."/>
            <person name="Huang Y."/>
            <person name="Zhao Q."/>
            <person name="Feng Q."/>
            <person name="Zhang L."/>
            <person name="Zhu J."/>
            <person name="Weng Q."/>
            <person name="Mu J."/>
            <person name="Lu Y."/>
            <person name="Fan D."/>
            <person name="Liu Y."/>
            <person name="Guan J."/>
            <person name="Zhang Y."/>
            <person name="Yu S."/>
            <person name="Liu X."/>
            <person name="Zhang Y."/>
            <person name="Hong G."/>
            <person name="Han B."/>
            <person name="Choisne N."/>
            <person name="Demange N."/>
            <person name="Orjeda G."/>
            <person name="Samain S."/>
            <person name="Cattolico L."/>
            <person name="Pelletier E."/>
            <person name="Couloux A."/>
            <person name="Segurens B."/>
            <person name="Wincker P."/>
            <person name="D'Hont A."/>
            <person name="Scarpelli C."/>
            <person name="Weissenbach J."/>
            <person name="Salanoubat M."/>
            <person name="Quetier F."/>
            <person name="Yu Y."/>
            <person name="Kim H.R."/>
            <person name="Rambo T."/>
            <person name="Currie J."/>
            <person name="Collura K."/>
            <person name="Luo M."/>
            <person name="Yang T."/>
            <person name="Ammiraju J.S.S."/>
            <person name="Engler F."/>
            <person name="Soderlund C."/>
            <person name="Wing R.A."/>
            <person name="Palmer L.E."/>
            <person name="de la Bastide M."/>
            <person name="Spiegel L."/>
            <person name="Nascimento L."/>
            <person name="Zutavern T."/>
            <person name="O'Shaughnessy A."/>
            <person name="Dike S."/>
            <person name="Dedhia N."/>
            <person name="Preston R."/>
            <person name="Balija V."/>
            <person name="McCombie W.R."/>
            <person name="Chow T."/>
            <person name="Chen H."/>
            <person name="Chung M."/>
            <person name="Chen C."/>
            <person name="Shaw J."/>
            <person name="Wu H."/>
            <person name="Hsiao K."/>
            <person name="Chao Y."/>
            <person name="Chu M."/>
            <person name="Cheng C."/>
            <person name="Hour A."/>
            <person name="Lee P."/>
            <person name="Lin S."/>
            <person name="Lin Y."/>
            <person name="Liou J."/>
            <person name="Liu S."/>
            <person name="Hsing Y."/>
            <person name="Raghuvanshi S."/>
            <person name="Mohanty A."/>
            <person name="Bharti A.K."/>
            <person name="Gaur A."/>
            <person name="Gupta V."/>
            <person name="Kumar D."/>
            <person name="Ravi V."/>
            <person name="Vij S."/>
            <person name="Kapur A."/>
            <person name="Khurana P."/>
            <person name="Khurana P."/>
            <person name="Khurana J.P."/>
            <person name="Tyagi A.K."/>
            <person name="Gaikwad K."/>
            <person name="Singh A."/>
            <person name="Dalal V."/>
            <person name="Srivastava S."/>
            <person name="Dixit A."/>
            <person name="Pal A.K."/>
            <person name="Ghazi I.A."/>
            <person name="Yadav M."/>
            <person name="Pandit A."/>
            <person name="Bhargava A."/>
            <person name="Sureshbabu K."/>
            <person name="Batra K."/>
            <person name="Sharma T.R."/>
            <person name="Mohapatra T."/>
            <person name="Singh N.K."/>
            <person name="Messing J."/>
            <person name="Nelson A.B."/>
            <person name="Fuks G."/>
            <person name="Kavchok S."/>
            <person name="Keizer G."/>
            <person name="Linton E."/>
            <person name="Llaca V."/>
            <person name="Song R."/>
            <person name="Tanyolac B."/>
            <person name="Young S."/>
            <person name="Ho-Il K."/>
            <person name="Hahn J.H."/>
            <person name="Sangsakoo G."/>
            <person name="Vanavichit A."/>
            <person name="de Mattos Luiz.A.T."/>
            <person name="Zimmer P.D."/>
            <person name="Malone G."/>
            <person name="Dellagostin O."/>
            <person name="de Oliveira A.C."/>
            <person name="Bevan M."/>
            <person name="Bancroft I."/>
            <person name="Minx P."/>
            <person name="Cordum H."/>
            <person name="Wilson R."/>
            <person name="Cheng Z."/>
            <person name="Jin W."/>
            <person name="Jiang J."/>
            <person name="Leong S.A."/>
            <person name="Iwama H."/>
            <person name="Gojobori T."/>
            <person name="Itoh T."/>
            <person name="Niimura Y."/>
            <person name="Fujii Y."/>
            <person name="Habara T."/>
            <person name="Sakai H."/>
            <person name="Sato Y."/>
            <person name="Wilson G."/>
            <person name="Kumar K."/>
            <person name="McCouch S."/>
            <person name="Juretic N."/>
            <person name="Hoen D."/>
            <person name="Wright S."/>
            <person name="Bruskiewich R."/>
            <person name="Bureau T."/>
            <person name="Miyao A."/>
            <person name="Hirochika H."/>
            <person name="Nishikawa T."/>
            <person name="Kadowaki K."/>
            <person name="Sugiura M."/>
            <person name="Burr B."/>
            <person name="Sasaki T."/>
        </authorList>
    </citation>
    <scope>NUCLEOTIDE SEQUENCE [LARGE SCALE GENOMIC DNA]</scope>
    <source>
        <strain evidence="3">cv. Nipponbare</strain>
    </source>
</reference>
<evidence type="ECO:0000313" key="2">
    <source>
        <dbReference type="EMBL" id="BAA90496.1"/>
    </source>
</evidence>
<evidence type="ECO:0000313" key="3">
    <source>
        <dbReference type="Proteomes" id="UP000000763"/>
    </source>
</evidence>
<dbReference type="EMBL" id="AP001111">
    <property type="protein sequence ID" value="BAA90496.1"/>
    <property type="molecule type" value="Genomic_DNA"/>
</dbReference>
<accession>Q9LIX3</accession>
<feature type="region of interest" description="Disordered" evidence="1">
    <location>
        <begin position="50"/>
        <end position="113"/>
    </location>
</feature>
<sequence>MPINITAVPSLLSVPLSSLPLRACLWHGCSAKPRQWRRSWRAVVQHRHRCPPPINAAPRSRRPPSTVPVGRRLAKHHRDGPSPRAASYHREKRRKKEKKEGRREKKNFMSSST</sequence>